<dbReference type="PANTHER" id="PTHR47018:SF1">
    <property type="entry name" value="TESMIN_TSO1-LIKE CXC DOMAIN-CONTAINING PROTEIN"/>
    <property type="match status" value="1"/>
</dbReference>
<dbReference type="PANTHER" id="PTHR47018">
    <property type="entry name" value="CXC DOMAIN-CONTAINING PROTEIN-RELATED"/>
    <property type="match status" value="1"/>
</dbReference>
<dbReference type="AlphaFoldDB" id="A0A6J8EAB4"/>
<reference evidence="1 2" key="1">
    <citation type="submission" date="2020-06" db="EMBL/GenBank/DDBJ databases">
        <authorList>
            <person name="Li R."/>
            <person name="Bekaert M."/>
        </authorList>
    </citation>
    <scope>NUCLEOTIDE SEQUENCE [LARGE SCALE GENOMIC DNA]</scope>
    <source>
        <strain evidence="2">wild</strain>
    </source>
</reference>
<dbReference type="EMBL" id="CACVKT020008653">
    <property type="protein sequence ID" value="CAC5416475.1"/>
    <property type="molecule type" value="Genomic_DNA"/>
</dbReference>
<gene>
    <name evidence="1" type="ORF">MCOR_49086</name>
</gene>
<sequence>MMCGKQFNHVVRALNVVYEALAALRFSAFFKWCRDNDLMTSFHDRLWSLLSEVVSNFKSGQDNYKTLIVVRTILMQRLEDFKQWECQPSPTFKYWDMILRAVEIMIQNVRAERQGSLDMHLTLIASIIPYMFIANRVSSRWLPVYILDMLNLTSDIQPAFPSGQFAIRQKPVKFNGVWSDMASEKTVIKDSKGRVGIAGIARQKSAFIRWSLIRHVLAEFSLAPYDRSSTVLIRDGMALVKSLHVKTFRTFGDLALRVIQSQKACPTNAATVFDRYDIRHSIEFAERVRRTGESGKKVYKVLMDNLGDFNDFDHLSSGGIDKSVDVSRTCVARLYDQKQKANFDHSVLNKFRVKKAKQKDASLTELPQCESTILQHDL</sequence>
<evidence type="ECO:0000313" key="1">
    <source>
        <dbReference type="EMBL" id="CAC5416475.1"/>
    </source>
</evidence>
<organism evidence="1 2">
    <name type="scientific">Mytilus coruscus</name>
    <name type="common">Sea mussel</name>
    <dbReference type="NCBI Taxonomy" id="42192"/>
    <lineage>
        <taxon>Eukaryota</taxon>
        <taxon>Metazoa</taxon>
        <taxon>Spiralia</taxon>
        <taxon>Lophotrochozoa</taxon>
        <taxon>Mollusca</taxon>
        <taxon>Bivalvia</taxon>
        <taxon>Autobranchia</taxon>
        <taxon>Pteriomorphia</taxon>
        <taxon>Mytilida</taxon>
        <taxon>Mytiloidea</taxon>
        <taxon>Mytilidae</taxon>
        <taxon>Mytilinae</taxon>
        <taxon>Mytilus</taxon>
    </lineage>
</organism>
<evidence type="ECO:0000313" key="2">
    <source>
        <dbReference type="Proteomes" id="UP000507470"/>
    </source>
</evidence>
<keyword evidence="2" id="KW-1185">Reference proteome</keyword>
<protein>
    <submittedName>
        <fullName evidence="1">Uncharacterized protein</fullName>
    </submittedName>
</protein>
<name>A0A6J8EAB4_MYTCO</name>
<dbReference type="Proteomes" id="UP000507470">
    <property type="component" value="Unassembled WGS sequence"/>
</dbReference>
<proteinExistence type="predicted"/>
<accession>A0A6J8EAB4</accession>